<evidence type="ECO:0000256" key="2">
    <source>
        <dbReference type="ARBA" id="ARBA00022574"/>
    </source>
</evidence>
<dbReference type="EC" id="3.1.1.97" evidence="6"/>
<feature type="transmembrane region" description="Helical" evidence="10">
    <location>
        <begin position="530"/>
        <end position="549"/>
    </location>
</feature>
<keyword evidence="2 8" id="KW-0853">WD repeat</keyword>
<feature type="transmembrane region" description="Helical" evidence="10">
    <location>
        <begin position="657"/>
        <end position="685"/>
    </location>
</feature>
<feature type="region of interest" description="Disordered" evidence="9">
    <location>
        <begin position="476"/>
        <end position="495"/>
    </location>
</feature>
<comment type="similarity">
    <text evidence="5">Belongs to the DPH7 family.</text>
</comment>
<proteinExistence type="inferred from homology"/>
<name>A0A812D276_ACAPH</name>
<dbReference type="EMBL" id="CAHIKZ030002427">
    <property type="protein sequence ID" value="CAE1286763.1"/>
    <property type="molecule type" value="Genomic_DNA"/>
</dbReference>
<comment type="pathway">
    <text evidence="1">Protein modification; peptidyl-diphthamide biosynthesis.</text>
</comment>
<evidence type="ECO:0000256" key="1">
    <source>
        <dbReference type="ARBA" id="ARBA00005156"/>
    </source>
</evidence>
<dbReference type="InterPro" id="IPR001680">
    <property type="entry name" value="WD40_rpt"/>
</dbReference>
<keyword evidence="3" id="KW-0677">Repeat</keyword>
<protein>
    <recommendedName>
        <fullName evidence="6">methylated diphthine methylhydrolase</fullName>
        <ecNumber evidence="6">3.1.1.97</ecNumber>
    </recommendedName>
</protein>
<comment type="catalytic activity">
    <reaction evidence="7">
        <text>diphthine methyl ester-[translation elongation factor 2] + H2O = diphthine-[translation elongation factor 2] + methanol + H(+)</text>
        <dbReference type="Rhea" id="RHEA:42656"/>
        <dbReference type="Rhea" id="RHEA-COMP:10172"/>
        <dbReference type="Rhea" id="RHEA-COMP:10173"/>
        <dbReference type="ChEBI" id="CHEBI:15377"/>
        <dbReference type="ChEBI" id="CHEBI:15378"/>
        <dbReference type="ChEBI" id="CHEBI:17790"/>
        <dbReference type="ChEBI" id="CHEBI:79005"/>
        <dbReference type="ChEBI" id="CHEBI:82696"/>
        <dbReference type="EC" id="3.1.1.97"/>
    </reaction>
</comment>
<keyword evidence="10" id="KW-0472">Membrane</keyword>
<dbReference type="AlphaFoldDB" id="A0A812D276"/>
<keyword evidence="10" id="KW-1133">Transmembrane helix</keyword>
<evidence type="ECO:0000256" key="7">
    <source>
        <dbReference type="ARBA" id="ARBA00047551"/>
    </source>
</evidence>
<evidence type="ECO:0000256" key="9">
    <source>
        <dbReference type="SAM" id="MobiDB-lite"/>
    </source>
</evidence>
<dbReference type="GO" id="GO:0017183">
    <property type="term" value="P:protein histidyl modification to diphthamide"/>
    <property type="evidence" value="ECO:0007669"/>
    <property type="project" value="TreeGrafter"/>
</dbReference>
<dbReference type="PANTHER" id="PTHR46042">
    <property type="entry name" value="DIPHTHINE METHYLTRANSFERASE"/>
    <property type="match status" value="1"/>
</dbReference>
<dbReference type="InterPro" id="IPR052415">
    <property type="entry name" value="Diphthine_MTase"/>
</dbReference>
<accession>A0A812D276</accession>
<evidence type="ECO:0000313" key="12">
    <source>
        <dbReference type="Proteomes" id="UP000597762"/>
    </source>
</evidence>
<keyword evidence="10" id="KW-0812">Transmembrane</keyword>
<dbReference type="GO" id="GO:0005737">
    <property type="term" value="C:cytoplasm"/>
    <property type="evidence" value="ECO:0007669"/>
    <property type="project" value="TreeGrafter"/>
</dbReference>
<dbReference type="OrthoDB" id="1930760at2759"/>
<evidence type="ECO:0000313" key="11">
    <source>
        <dbReference type="EMBL" id="CAE1286763.1"/>
    </source>
</evidence>
<dbReference type="GO" id="GO:0061685">
    <property type="term" value="F:diphthine methylesterase activity"/>
    <property type="evidence" value="ECO:0007669"/>
    <property type="project" value="UniProtKB-EC"/>
</dbReference>
<dbReference type="SUPFAM" id="SSF50978">
    <property type="entry name" value="WD40 repeat-like"/>
    <property type="match status" value="1"/>
</dbReference>
<sequence>MARNVGVTTLSWRRKWIPSQKRGGLTKADIKKMLTKTVQKFKTKYCADSVEWCPLTDNENLLLVGNYQLVENTSATDTQDEDDDPSPNSRVGQLYLFQLDPESTEEPLTICEEIDHSGILDIKWYCSALNGYPTFGIVDADGQLSMFQVMGEESKKLKQIFCEDLGLNVLGLSLDWSKPIRGSDITSALLVASSSDGKLSTWQVSDSGLEKLAYWKAHDFEAWISAFDYWNPNLVYSGGDDCRFKGWDLRSPSYHPTFISKLHTMGVCSIQSNVNFDHLLATGSYDEQLMLWDNRNMKTSLKDIGLGGGIWRVKWEPLVGHYILTASMHNGFHIVDSGLQHTGDSNLEIVAHYDKHESLAYGVDWHHSSFVPAGYHQDEAGKQDVRTIISCSFYDNSVQLWTKAEVATTTIDPSSLKNTYLFVSFILFSASKPPISSPCSCSCCCCCSSSSSSNPPITTSYKSSTSLKPPVSFSSSSQPSISSFSQPPISSSSQSSISFSKPTSLLLKTTCFKSFSFFFFFFFRTAYLFLLFKTSYFFFIFFKPTYLFLLFKTTSSSFSASKPAISSSFFFFSSSSSFFCFFCFFFSLLLLLLLFITAYFSFTYCKSFFFFFSSSALPISSSSLQPSSSSSLKPDLSFFSSSSKPRISSSNHNYQEILLLLLLFLLLLLLLIIIIIHNLLFLLVYTHISLPLLHNHLSSSSSSSYYYYYYYYS</sequence>
<dbReference type="Proteomes" id="UP000597762">
    <property type="component" value="Unassembled WGS sequence"/>
</dbReference>
<comment type="caution">
    <text evidence="11">The sequence shown here is derived from an EMBL/GenBank/DDBJ whole genome shotgun (WGS) entry which is preliminary data.</text>
</comment>
<dbReference type="InterPro" id="IPR036322">
    <property type="entry name" value="WD40_repeat_dom_sf"/>
</dbReference>
<dbReference type="SMART" id="SM00320">
    <property type="entry name" value="WD40"/>
    <property type="match status" value="4"/>
</dbReference>
<gene>
    <name evidence="11" type="ORF">SPHA_46166</name>
</gene>
<dbReference type="PROSITE" id="PS50082">
    <property type="entry name" value="WD_REPEATS_2"/>
    <property type="match status" value="1"/>
</dbReference>
<dbReference type="Gene3D" id="2.130.10.10">
    <property type="entry name" value="YVTN repeat-like/Quinoprotein amine dehydrogenase"/>
    <property type="match status" value="1"/>
</dbReference>
<evidence type="ECO:0000256" key="8">
    <source>
        <dbReference type="PROSITE-ProRule" id="PRU00221"/>
    </source>
</evidence>
<reference evidence="11" key="1">
    <citation type="submission" date="2021-01" db="EMBL/GenBank/DDBJ databases">
        <authorList>
            <person name="Li R."/>
            <person name="Bekaert M."/>
        </authorList>
    </citation>
    <scope>NUCLEOTIDE SEQUENCE</scope>
    <source>
        <strain evidence="11">Farmed</strain>
    </source>
</reference>
<feature type="repeat" description="WD" evidence="8">
    <location>
        <begin position="260"/>
        <end position="302"/>
    </location>
</feature>
<evidence type="ECO:0000256" key="4">
    <source>
        <dbReference type="ARBA" id="ARBA00022801"/>
    </source>
</evidence>
<dbReference type="InterPro" id="IPR015943">
    <property type="entry name" value="WD40/YVTN_repeat-like_dom_sf"/>
</dbReference>
<keyword evidence="12" id="KW-1185">Reference proteome</keyword>
<dbReference type="PANTHER" id="PTHR46042:SF1">
    <property type="entry name" value="DIPHTHINE METHYLTRANSFERASE"/>
    <property type="match status" value="1"/>
</dbReference>
<evidence type="ECO:0000256" key="3">
    <source>
        <dbReference type="ARBA" id="ARBA00022737"/>
    </source>
</evidence>
<evidence type="ECO:0000256" key="5">
    <source>
        <dbReference type="ARBA" id="ARBA00038092"/>
    </source>
</evidence>
<keyword evidence="4 11" id="KW-0378">Hydrolase</keyword>
<evidence type="ECO:0000256" key="10">
    <source>
        <dbReference type="SAM" id="Phobius"/>
    </source>
</evidence>
<feature type="transmembrane region" description="Helical" evidence="10">
    <location>
        <begin position="569"/>
        <end position="596"/>
    </location>
</feature>
<organism evidence="11 12">
    <name type="scientific">Acanthosepion pharaonis</name>
    <name type="common">Pharaoh cuttlefish</name>
    <name type="synonym">Sepia pharaonis</name>
    <dbReference type="NCBI Taxonomy" id="158019"/>
    <lineage>
        <taxon>Eukaryota</taxon>
        <taxon>Metazoa</taxon>
        <taxon>Spiralia</taxon>
        <taxon>Lophotrochozoa</taxon>
        <taxon>Mollusca</taxon>
        <taxon>Cephalopoda</taxon>
        <taxon>Coleoidea</taxon>
        <taxon>Decapodiformes</taxon>
        <taxon>Sepiida</taxon>
        <taxon>Sepiina</taxon>
        <taxon>Sepiidae</taxon>
        <taxon>Acanthosepion</taxon>
    </lineage>
</organism>
<evidence type="ECO:0000256" key="6">
    <source>
        <dbReference type="ARBA" id="ARBA00039131"/>
    </source>
</evidence>